<dbReference type="EMBL" id="AZLV01000034">
    <property type="protein sequence ID" value="ETJ07488.1"/>
    <property type="molecule type" value="Genomic_DNA"/>
</dbReference>
<evidence type="ECO:0000256" key="4">
    <source>
        <dbReference type="ARBA" id="ARBA00022692"/>
    </source>
</evidence>
<gene>
    <name evidence="8" type="ORF">Q605_AUC00034G0001</name>
</gene>
<keyword evidence="6 7" id="KW-0472">Membrane</keyword>
<evidence type="ECO:0000256" key="5">
    <source>
        <dbReference type="ARBA" id="ARBA00022989"/>
    </source>
</evidence>
<dbReference type="PANTHER" id="PTHR33884">
    <property type="entry name" value="UPF0410 PROTEIN YMGE"/>
    <property type="match status" value="1"/>
</dbReference>
<accession>W1VN90</accession>
<comment type="subcellular location">
    <subcellularLocation>
        <location evidence="1">Cell membrane</location>
        <topology evidence="1">Multi-pass membrane protein</topology>
    </subcellularLocation>
</comment>
<evidence type="ECO:0000313" key="9">
    <source>
        <dbReference type="Proteomes" id="UP000018852"/>
    </source>
</evidence>
<evidence type="ECO:0000256" key="6">
    <source>
        <dbReference type="ARBA" id="ARBA00023136"/>
    </source>
</evidence>
<comment type="caution">
    <text evidence="8">The sequence shown here is derived from an EMBL/GenBank/DDBJ whole genome shotgun (WGS) entry which is preliminary data.</text>
</comment>
<dbReference type="Proteomes" id="UP000018852">
    <property type="component" value="Unassembled WGS sequence"/>
</dbReference>
<organism evidence="8 9">
    <name type="scientific">Actinomyces urogenitalis DORA_12</name>
    <dbReference type="NCBI Taxonomy" id="1403939"/>
    <lineage>
        <taxon>Bacteria</taxon>
        <taxon>Bacillati</taxon>
        <taxon>Actinomycetota</taxon>
        <taxon>Actinomycetes</taxon>
        <taxon>Actinomycetales</taxon>
        <taxon>Actinomycetaceae</taxon>
        <taxon>Actinomyces</taxon>
    </lineage>
</organism>
<protein>
    <submittedName>
        <fullName evidence="8">Membrane protein</fullName>
    </submittedName>
</protein>
<dbReference type="InterPro" id="IPR007341">
    <property type="entry name" value="Transgly_assoc"/>
</dbReference>
<sequence length="73" mass="7542">MFELIGMLVFGGVIGALARLVMKGEQDLSIVWTIILGAIGAFLGGSIAGLLGVAQTPGIDWIRWIVSVVCAVG</sequence>
<keyword evidence="3" id="KW-1003">Cell membrane</keyword>
<evidence type="ECO:0000256" key="3">
    <source>
        <dbReference type="ARBA" id="ARBA00022475"/>
    </source>
</evidence>
<proteinExistence type="inferred from homology"/>
<reference evidence="8 9" key="1">
    <citation type="submission" date="2013-12" db="EMBL/GenBank/DDBJ databases">
        <title>A Varibaculum cambriense genome reconstructed from a premature infant gut community with otherwise low bacterial novelty that shifts toward anaerobic metabolism during the third week of life.</title>
        <authorList>
            <person name="Brown C.T."/>
            <person name="Sharon I."/>
            <person name="Thomas B.C."/>
            <person name="Castelle C.J."/>
            <person name="Morowitz M.J."/>
            <person name="Banfield J.F."/>
        </authorList>
    </citation>
    <scope>NUCLEOTIDE SEQUENCE [LARGE SCALE GENOMIC DNA]</scope>
    <source>
        <strain evidence="9">DORA_12</strain>
    </source>
</reference>
<dbReference type="AlphaFoldDB" id="W1VN90"/>
<evidence type="ECO:0000256" key="1">
    <source>
        <dbReference type="ARBA" id="ARBA00004651"/>
    </source>
</evidence>
<dbReference type="Pfam" id="PF04226">
    <property type="entry name" value="Transgly_assoc"/>
    <property type="match status" value="1"/>
</dbReference>
<dbReference type="PANTHER" id="PTHR33884:SF3">
    <property type="entry name" value="UPF0410 PROTEIN YMGE"/>
    <property type="match status" value="1"/>
</dbReference>
<dbReference type="GO" id="GO:0005886">
    <property type="term" value="C:plasma membrane"/>
    <property type="evidence" value="ECO:0007669"/>
    <property type="project" value="UniProtKB-SubCell"/>
</dbReference>
<feature type="non-terminal residue" evidence="8">
    <location>
        <position position="73"/>
    </location>
</feature>
<feature type="transmembrane region" description="Helical" evidence="7">
    <location>
        <begin position="28"/>
        <end position="53"/>
    </location>
</feature>
<evidence type="ECO:0000256" key="7">
    <source>
        <dbReference type="SAM" id="Phobius"/>
    </source>
</evidence>
<comment type="similarity">
    <text evidence="2">Belongs to the UPF0410 family.</text>
</comment>
<evidence type="ECO:0000256" key="2">
    <source>
        <dbReference type="ARBA" id="ARBA00011006"/>
    </source>
</evidence>
<keyword evidence="5 7" id="KW-1133">Transmembrane helix</keyword>
<keyword evidence="4 7" id="KW-0812">Transmembrane</keyword>
<evidence type="ECO:0000313" key="8">
    <source>
        <dbReference type="EMBL" id="ETJ07488.1"/>
    </source>
</evidence>
<name>W1VN90_9ACTO</name>